<evidence type="ECO:0000256" key="2">
    <source>
        <dbReference type="ARBA" id="ARBA00023125"/>
    </source>
</evidence>
<dbReference type="Proteomes" id="UP001340816">
    <property type="component" value="Chromosome"/>
</dbReference>
<keyword evidence="7" id="KW-1185">Reference proteome</keyword>
<evidence type="ECO:0000313" key="6">
    <source>
        <dbReference type="EMBL" id="WSD13169.1"/>
    </source>
</evidence>
<keyword evidence="3" id="KW-0804">Transcription</keyword>
<dbReference type="Gene3D" id="1.20.120.530">
    <property type="entry name" value="GntR ligand-binding domain-like"/>
    <property type="match status" value="1"/>
</dbReference>
<name>A0ABZ1H3N4_STRPH</name>
<dbReference type="PROSITE" id="PS50949">
    <property type="entry name" value="HTH_GNTR"/>
    <property type="match status" value="1"/>
</dbReference>
<dbReference type="InterPro" id="IPR000524">
    <property type="entry name" value="Tscrpt_reg_HTH_GntR"/>
</dbReference>
<proteinExistence type="predicted"/>
<dbReference type="PANTHER" id="PTHR43537">
    <property type="entry name" value="TRANSCRIPTIONAL REGULATOR, GNTR FAMILY"/>
    <property type="match status" value="1"/>
</dbReference>
<feature type="compositionally biased region" description="Basic residues" evidence="4">
    <location>
        <begin position="217"/>
        <end position="226"/>
    </location>
</feature>
<gene>
    <name evidence="6" type="ORF">OHB35_07930</name>
</gene>
<sequence>MTRTRPAPAASKSRVAYEWIRERITSGSFGPGYRLVLTTLAAQLGMSVVPVREAVSHLTAEGLVTFEPNVGASVSMVDPDRYIHAMEVITVLESAATALSTPHLTGRDLAHARELNAAMRGGLSDFDFRRFGALNQEFHRTLYSRCPNLRLLEMVDAEWSRLGHLRDSIFGFVPHRPQESVREHEHLLDLIEGDATPDRIEQAVRRHRTGSLDAFRTHKTHGAHGPHRSDRVDQGA</sequence>
<dbReference type="InterPro" id="IPR036388">
    <property type="entry name" value="WH-like_DNA-bd_sf"/>
</dbReference>
<dbReference type="Pfam" id="PF00392">
    <property type="entry name" value="GntR"/>
    <property type="match status" value="1"/>
</dbReference>
<dbReference type="SUPFAM" id="SSF48008">
    <property type="entry name" value="GntR ligand-binding domain-like"/>
    <property type="match status" value="1"/>
</dbReference>
<feature type="domain" description="HTH gntR-type" evidence="5">
    <location>
        <begin position="10"/>
        <end position="77"/>
    </location>
</feature>
<evidence type="ECO:0000313" key="7">
    <source>
        <dbReference type="Proteomes" id="UP001340816"/>
    </source>
</evidence>
<evidence type="ECO:0000256" key="1">
    <source>
        <dbReference type="ARBA" id="ARBA00023015"/>
    </source>
</evidence>
<dbReference type="InterPro" id="IPR036390">
    <property type="entry name" value="WH_DNA-bd_sf"/>
</dbReference>
<keyword evidence="1" id="KW-0805">Transcription regulation</keyword>
<reference evidence="6 7" key="1">
    <citation type="submission" date="2022-10" db="EMBL/GenBank/DDBJ databases">
        <title>The complete genomes of actinobacterial strains from the NBC collection.</title>
        <authorList>
            <person name="Joergensen T.S."/>
            <person name="Alvarez Arevalo M."/>
            <person name="Sterndorff E.B."/>
            <person name="Faurdal D."/>
            <person name="Vuksanovic O."/>
            <person name="Mourched A.-S."/>
            <person name="Charusanti P."/>
            <person name="Shaw S."/>
            <person name="Blin K."/>
            <person name="Weber T."/>
        </authorList>
    </citation>
    <scope>NUCLEOTIDE SEQUENCE [LARGE SCALE GENOMIC DNA]</scope>
    <source>
        <strain evidence="6 7">NBC 01752</strain>
    </source>
</reference>
<accession>A0ABZ1H3N4</accession>
<dbReference type="PANTHER" id="PTHR43537:SF5">
    <property type="entry name" value="UXU OPERON TRANSCRIPTIONAL REGULATOR"/>
    <property type="match status" value="1"/>
</dbReference>
<feature type="compositionally biased region" description="Basic and acidic residues" evidence="4">
    <location>
        <begin position="227"/>
        <end position="236"/>
    </location>
</feature>
<dbReference type="Pfam" id="PF07729">
    <property type="entry name" value="FCD"/>
    <property type="match status" value="1"/>
</dbReference>
<dbReference type="GeneID" id="93933951"/>
<dbReference type="InterPro" id="IPR011711">
    <property type="entry name" value="GntR_C"/>
</dbReference>
<organism evidence="6 7">
    <name type="scientific">Streptomyces phaeochromogenes</name>
    <dbReference type="NCBI Taxonomy" id="1923"/>
    <lineage>
        <taxon>Bacteria</taxon>
        <taxon>Bacillati</taxon>
        <taxon>Actinomycetota</taxon>
        <taxon>Actinomycetes</taxon>
        <taxon>Kitasatosporales</taxon>
        <taxon>Streptomycetaceae</taxon>
        <taxon>Streptomyces</taxon>
        <taxon>Streptomyces phaeochromogenes group</taxon>
    </lineage>
</organism>
<dbReference type="SUPFAM" id="SSF46785">
    <property type="entry name" value="Winged helix' DNA-binding domain"/>
    <property type="match status" value="1"/>
</dbReference>
<dbReference type="CDD" id="cd07377">
    <property type="entry name" value="WHTH_GntR"/>
    <property type="match status" value="1"/>
</dbReference>
<protein>
    <submittedName>
        <fullName evidence="6">GntR family transcriptional regulator</fullName>
    </submittedName>
</protein>
<dbReference type="RefSeq" id="WP_326727352.1">
    <property type="nucleotide sequence ID" value="NZ_CP108134.1"/>
</dbReference>
<dbReference type="Gene3D" id="1.10.10.10">
    <property type="entry name" value="Winged helix-like DNA-binding domain superfamily/Winged helix DNA-binding domain"/>
    <property type="match status" value="1"/>
</dbReference>
<feature type="region of interest" description="Disordered" evidence="4">
    <location>
        <begin position="211"/>
        <end position="236"/>
    </location>
</feature>
<evidence type="ECO:0000259" key="5">
    <source>
        <dbReference type="PROSITE" id="PS50949"/>
    </source>
</evidence>
<dbReference type="InterPro" id="IPR008920">
    <property type="entry name" value="TF_FadR/GntR_C"/>
</dbReference>
<dbReference type="SMART" id="SM00895">
    <property type="entry name" value="FCD"/>
    <property type="match status" value="1"/>
</dbReference>
<dbReference type="SMART" id="SM00345">
    <property type="entry name" value="HTH_GNTR"/>
    <property type="match status" value="1"/>
</dbReference>
<keyword evidence="2" id="KW-0238">DNA-binding</keyword>
<dbReference type="EMBL" id="CP109135">
    <property type="protein sequence ID" value="WSD13169.1"/>
    <property type="molecule type" value="Genomic_DNA"/>
</dbReference>
<evidence type="ECO:0000256" key="3">
    <source>
        <dbReference type="ARBA" id="ARBA00023163"/>
    </source>
</evidence>
<evidence type="ECO:0000256" key="4">
    <source>
        <dbReference type="SAM" id="MobiDB-lite"/>
    </source>
</evidence>